<dbReference type="FunFam" id="3.40.250.10:FF:000021">
    <property type="entry name" value="M-phase inducer phosphatase cdc-25.2"/>
    <property type="match status" value="1"/>
</dbReference>
<protein>
    <recommendedName>
        <fullName evidence="9 10">M-phase inducer phosphatase</fullName>
        <ecNumber evidence="2 10">3.1.3.48</ecNumber>
    </recommendedName>
</protein>
<evidence type="ECO:0000259" key="12">
    <source>
        <dbReference type="PROSITE" id="PS50206"/>
    </source>
</evidence>
<comment type="function">
    <text evidence="10">Tyrosine protein phosphatase which functions as a dosage-dependent inducer of mitotic progression.</text>
</comment>
<dbReference type="EMBL" id="MU001631">
    <property type="protein sequence ID" value="KAF2487401.1"/>
    <property type="molecule type" value="Genomic_DNA"/>
</dbReference>
<name>A0A6A6Q5Q7_9PEZI</name>
<evidence type="ECO:0000313" key="13">
    <source>
        <dbReference type="EMBL" id="KAF2487401.1"/>
    </source>
</evidence>
<dbReference type="GO" id="GO:0110032">
    <property type="term" value="P:positive regulation of G2/MI transition of meiotic cell cycle"/>
    <property type="evidence" value="ECO:0007669"/>
    <property type="project" value="TreeGrafter"/>
</dbReference>
<dbReference type="PROSITE" id="PS50206">
    <property type="entry name" value="RHODANESE_3"/>
    <property type="match status" value="1"/>
</dbReference>
<keyword evidence="7 10" id="KW-0131">Cell cycle</keyword>
<dbReference type="AlphaFoldDB" id="A0A6A6Q5Q7"/>
<dbReference type="PANTHER" id="PTHR10828:SF17">
    <property type="entry name" value="PROTEIN-TYROSINE-PHOSPHATASE"/>
    <property type="match status" value="1"/>
</dbReference>
<dbReference type="GO" id="GO:0010971">
    <property type="term" value="P:positive regulation of G2/M transition of mitotic cell cycle"/>
    <property type="evidence" value="ECO:0007669"/>
    <property type="project" value="TreeGrafter"/>
</dbReference>
<evidence type="ECO:0000256" key="8">
    <source>
        <dbReference type="ARBA" id="ARBA00051722"/>
    </source>
</evidence>
<evidence type="ECO:0000256" key="1">
    <source>
        <dbReference type="ARBA" id="ARBA00011065"/>
    </source>
</evidence>
<evidence type="ECO:0000256" key="9">
    <source>
        <dbReference type="ARBA" id="ARBA00067190"/>
    </source>
</evidence>
<dbReference type="InterPro" id="IPR000751">
    <property type="entry name" value="MPI_Phosphatase"/>
</dbReference>
<dbReference type="GeneID" id="54472835"/>
<dbReference type="PANTHER" id="PTHR10828">
    <property type="entry name" value="M-PHASE INDUCER PHOSPHATASE DUAL SPECIFICITY PHOSPHATASE CDC25"/>
    <property type="match status" value="1"/>
</dbReference>
<dbReference type="InterPro" id="IPR001763">
    <property type="entry name" value="Rhodanese-like_dom"/>
</dbReference>
<gene>
    <name evidence="13" type="ORF">BDY17DRAFT_259604</name>
</gene>
<dbReference type="CDD" id="cd01530">
    <property type="entry name" value="Cdc25"/>
    <property type="match status" value="1"/>
</dbReference>
<feature type="region of interest" description="Disordered" evidence="11">
    <location>
        <begin position="256"/>
        <end position="311"/>
    </location>
</feature>
<evidence type="ECO:0000256" key="4">
    <source>
        <dbReference type="ARBA" id="ARBA00022776"/>
    </source>
</evidence>
<dbReference type="EC" id="3.1.3.48" evidence="2 10"/>
<dbReference type="GO" id="GO:0005634">
    <property type="term" value="C:nucleus"/>
    <property type="evidence" value="ECO:0007669"/>
    <property type="project" value="TreeGrafter"/>
</dbReference>
<keyword evidence="4 10" id="KW-0498">Mitosis</keyword>
<evidence type="ECO:0000256" key="11">
    <source>
        <dbReference type="SAM" id="MobiDB-lite"/>
    </source>
</evidence>
<dbReference type="RefSeq" id="XP_033593970.1">
    <property type="nucleotide sequence ID" value="XM_033731833.1"/>
</dbReference>
<dbReference type="SUPFAM" id="SSF52821">
    <property type="entry name" value="Rhodanese/Cell cycle control phosphatase"/>
    <property type="match status" value="1"/>
</dbReference>
<feature type="region of interest" description="Disordered" evidence="11">
    <location>
        <begin position="51"/>
        <end position="72"/>
    </location>
</feature>
<keyword evidence="6 10" id="KW-0904">Protein phosphatase</keyword>
<evidence type="ECO:0000256" key="3">
    <source>
        <dbReference type="ARBA" id="ARBA00022618"/>
    </source>
</evidence>
<dbReference type="GO" id="GO:0051301">
    <property type="term" value="P:cell division"/>
    <property type="evidence" value="ECO:0007669"/>
    <property type="project" value="UniProtKB-UniRule"/>
</dbReference>
<sequence>MEYSSPLAAMRPQPCATWGSRKDLPMSRSNNPTYHPFCPSNFDFRNMSMHQKPTTSRPDYFTVKPPRGSSPTSTLTADLGANFHIDKSPQAPTPRRSLFTADLLKPHDDSGRLMTPPIEGEEVTTPDVPSSSPGLDAMDVSPLPHKPPFLITQVTLASPTPAITPDIDIGITPGSVSSEDSQQFLQPPFAQSSTFLQPPERRRPLTRPSLVRTKAASSNYIPQQGPGVESSLPPFRFGTLAANGLSCASTPSLVEGLSVSPVDDPRLNMPPPPTRRPPMGPTSRSTGSPSTGHVRKPSAGRPAFARPQRKAMRRSLSMFQHPDDVMKEEHDAFEPQPNLTSVMDIDQSHPLPKLPCFIPDDEPDSLPRISQDTMVDILNSKYSTDYDRILIVDCRFEYEYDGGHIEHAVNFNDKQQLTHELFSNAASPQPSTLLILHCEYSVHRAPLTAKHIRNHDRNVNAAHYPRLSYPDLYILDGGYSKFFANHRSKCFPQNYVEMNDERHELACERGMAKVKQRQKLFRHQTFAFGQADGELGDASPTAAVQQHGGIRGGMLAGRSHSTFDVGRKLGEGIGASFSRRMASY</sequence>
<evidence type="ECO:0000256" key="7">
    <source>
        <dbReference type="ARBA" id="ARBA00023306"/>
    </source>
</evidence>
<evidence type="ECO:0000256" key="6">
    <source>
        <dbReference type="ARBA" id="ARBA00022912"/>
    </source>
</evidence>
<keyword evidence="5 10" id="KW-0378">Hydrolase</keyword>
<reference evidence="13" key="1">
    <citation type="journal article" date="2020" name="Stud. Mycol.">
        <title>101 Dothideomycetes genomes: a test case for predicting lifestyles and emergence of pathogens.</title>
        <authorList>
            <person name="Haridas S."/>
            <person name="Albert R."/>
            <person name="Binder M."/>
            <person name="Bloem J."/>
            <person name="Labutti K."/>
            <person name="Salamov A."/>
            <person name="Andreopoulos B."/>
            <person name="Baker S."/>
            <person name="Barry K."/>
            <person name="Bills G."/>
            <person name="Bluhm B."/>
            <person name="Cannon C."/>
            <person name="Castanera R."/>
            <person name="Culley D."/>
            <person name="Daum C."/>
            <person name="Ezra D."/>
            <person name="Gonzalez J."/>
            <person name="Henrissat B."/>
            <person name="Kuo A."/>
            <person name="Liang C."/>
            <person name="Lipzen A."/>
            <person name="Lutzoni F."/>
            <person name="Magnuson J."/>
            <person name="Mondo S."/>
            <person name="Nolan M."/>
            <person name="Ohm R."/>
            <person name="Pangilinan J."/>
            <person name="Park H.-J."/>
            <person name="Ramirez L."/>
            <person name="Alfaro M."/>
            <person name="Sun H."/>
            <person name="Tritt A."/>
            <person name="Yoshinaga Y."/>
            <person name="Zwiers L.-H."/>
            <person name="Turgeon B."/>
            <person name="Goodwin S."/>
            <person name="Spatafora J."/>
            <person name="Crous P."/>
            <person name="Grigoriev I."/>
        </authorList>
    </citation>
    <scope>NUCLEOTIDE SEQUENCE</scope>
    <source>
        <strain evidence="13">CBS 113389</strain>
    </source>
</reference>
<dbReference type="GO" id="GO:0004725">
    <property type="term" value="F:protein tyrosine phosphatase activity"/>
    <property type="evidence" value="ECO:0007669"/>
    <property type="project" value="UniProtKB-UniRule"/>
</dbReference>
<feature type="compositionally biased region" description="Pro residues" evidence="11">
    <location>
        <begin position="268"/>
        <end position="280"/>
    </location>
</feature>
<evidence type="ECO:0000256" key="5">
    <source>
        <dbReference type="ARBA" id="ARBA00022801"/>
    </source>
</evidence>
<keyword evidence="14" id="KW-1185">Reference proteome</keyword>
<evidence type="ECO:0000313" key="14">
    <source>
        <dbReference type="Proteomes" id="UP000799767"/>
    </source>
</evidence>
<dbReference type="GO" id="GO:0000086">
    <property type="term" value="P:G2/M transition of mitotic cell cycle"/>
    <property type="evidence" value="ECO:0007669"/>
    <property type="project" value="TreeGrafter"/>
</dbReference>
<dbReference type="SMART" id="SM00450">
    <property type="entry name" value="RHOD"/>
    <property type="match status" value="1"/>
</dbReference>
<organism evidence="13 14">
    <name type="scientific">Neohortaea acidophila</name>
    <dbReference type="NCBI Taxonomy" id="245834"/>
    <lineage>
        <taxon>Eukaryota</taxon>
        <taxon>Fungi</taxon>
        <taxon>Dikarya</taxon>
        <taxon>Ascomycota</taxon>
        <taxon>Pezizomycotina</taxon>
        <taxon>Dothideomycetes</taxon>
        <taxon>Dothideomycetidae</taxon>
        <taxon>Mycosphaerellales</taxon>
        <taxon>Teratosphaeriaceae</taxon>
        <taxon>Neohortaea</taxon>
    </lineage>
</organism>
<comment type="catalytic activity">
    <reaction evidence="8 10">
        <text>O-phospho-L-tyrosyl-[protein] + H2O = L-tyrosyl-[protein] + phosphate</text>
        <dbReference type="Rhea" id="RHEA:10684"/>
        <dbReference type="Rhea" id="RHEA-COMP:10136"/>
        <dbReference type="Rhea" id="RHEA-COMP:20101"/>
        <dbReference type="ChEBI" id="CHEBI:15377"/>
        <dbReference type="ChEBI" id="CHEBI:43474"/>
        <dbReference type="ChEBI" id="CHEBI:46858"/>
        <dbReference type="ChEBI" id="CHEBI:61978"/>
        <dbReference type="EC" id="3.1.3.48"/>
    </reaction>
</comment>
<comment type="similarity">
    <text evidence="1 10">Belongs to the MPI phosphatase family.</text>
</comment>
<feature type="region of interest" description="Disordered" evidence="11">
    <location>
        <begin position="105"/>
        <end position="133"/>
    </location>
</feature>
<dbReference type="PRINTS" id="PR00716">
    <property type="entry name" value="MPIPHPHTASE"/>
</dbReference>
<evidence type="ECO:0000256" key="2">
    <source>
        <dbReference type="ARBA" id="ARBA00013064"/>
    </source>
</evidence>
<dbReference type="Pfam" id="PF00581">
    <property type="entry name" value="Rhodanese"/>
    <property type="match status" value="1"/>
</dbReference>
<dbReference type="Gene3D" id="3.40.250.10">
    <property type="entry name" value="Rhodanese-like domain"/>
    <property type="match status" value="1"/>
</dbReference>
<evidence type="ECO:0000256" key="10">
    <source>
        <dbReference type="RuleBase" id="RU368028"/>
    </source>
</evidence>
<proteinExistence type="inferred from homology"/>
<accession>A0A6A6Q5Q7</accession>
<dbReference type="Proteomes" id="UP000799767">
    <property type="component" value="Unassembled WGS sequence"/>
</dbReference>
<dbReference type="GO" id="GO:0005737">
    <property type="term" value="C:cytoplasm"/>
    <property type="evidence" value="ECO:0007669"/>
    <property type="project" value="TreeGrafter"/>
</dbReference>
<dbReference type="OrthoDB" id="26523at2759"/>
<feature type="compositionally biased region" description="Low complexity" evidence="11">
    <location>
        <begin position="281"/>
        <end position="292"/>
    </location>
</feature>
<dbReference type="InterPro" id="IPR036873">
    <property type="entry name" value="Rhodanese-like_dom_sf"/>
</dbReference>
<feature type="domain" description="Rhodanese" evidence="12">
    <location>
        <begin position="385"/>
        <end position="491"/>
    </location>
</feature>
<feature type="region of interest" description="Disordered" evidence="11">
    <location>
        <begin position="190"/>
        <end position="228"/>
    </location>
</feature>
<keyword evidence="3 10" id="KW-0132">Cell division</keyword>